<gene>
    <name evidence="2" type="ORF">INQ41_12995</name>
</gene>
<reference evidence="2 3" key="1">
    <citation type="submission" date="2020-10" db="EMBL/GenBank/DDBJ databases">
        <title>complete genome sequencing of Lysobacter sp. H21R20.</title>
        <authorList>
            <person name="Bae J.-W."/>
            <person name="Lee S.-Y."/>
        </authorList>
    </citation>
    <scope>NUCLEOTIDE SEQUENCE [LARGE SCALE GENOMIC DNA]</scope>
    <source>
        <strain evidence="2 3">H21R20</strain>
    </source>
</reference>
<protein>
    <recommendedName>
        <fullName evidence="4">Sugar transporter</fullName>
    </recommendedName>
</protein>
<feature type="transmembrane region" description="Helical" evidence="1">
    <location>
        <begin position="107"/>
        <end position="130"/>
    </location>
</feature>
<keyword evidence="1" id="KW-0812">Transmembrane</keyword>
<organism evidence="2 3">
    <name type="scientific">Novilysobacter ciconiae</name>
    <dbReference type="NCBI Taxonomy" id="2781022"/>
    <lineage>
        <taxon>Bacteria</taxon>
        <taxon>Pseudomonadati</taxon>
        <taxon>Pseudomonadota</taxon>
        <taxon>Gammaproteobacteria</taxon>
        <taxon>Lysobacterales</taxon>
        <taxon>Lysobacteraceae</taxon>
        <taxon>Novilysobacter</taxon>
    </lineage>
</organism>
<evidence type="ECO:0000256" key="1">
    <source>
        <dbReference type="SAM" id="Phobius"/>
    </source>
</evidence>
<accession>A0A7S6ZS63</accession>
<feature type="transmembrane region" description="Helical" evidence="1">
    <location>
        <begin position="54"/>
        <end position="74"/>
    </location>
</feature>
<keyword evidence="1" id="KW-0472">Membrane</keyword>
<name>A0A7S6ZS63_9GAMM</name>
<dbReference type="AlphaFoldDB" id="A0A7S6ZS63"/>
<dbReference type="RefSeq" id="WP_193985106.1">
    <property type="nucleotide sequence ID" value="NZ_CP063656.1"/>
</dbReference>
<dbReference type="KEGG" id="lcic:INQ41_12995"/>
<keyword evidence="1" id="KW-1133">Transmembrane helix</keyword>
<keyword evidence="3" id="KW-1185">Reference proteome</keyword>
<proteinExistence type="predicted"/>
<sequence>MSKSPLWFKVVAVVALLWNLIGCLAFASDIRLTPEDIAKLPDAQQALYNSRPSWAVAGTAVAVIAGALGSLALLLGKKWALPVLIASLIGIVVQDCAMFILADGAALAGTTAVVLQALVLLIAIALVLLSRKGIARSWLK</sequence>
<evidence type="ECO:0000313" key="3">
    <source>
        <dbReference type="Proteomes" id="UP000594059"/>
    </source>
</evidence>
<evidence type="ECO:0000313" key="2">
    <source>
        <dbReference type="EMBL" id="QOW19502.1"/>
    </source>
</evidence>
<dbReference type="EMBL" id="CP063656">
    <property type="protein sequence ID" value="QOW19502.1"/>
    <property type="molecule type" value="Genomic_DNA"/>
</dbReference>
<feature type="transmembrane region" description="Helical" evidence="1">
    <location>
        <begin position="81"/>
        <end position="101"/>
    </location>
</feature>
<dbReference type="Proteomes" id="UP000594059">
    <property type="component" value="Chromosome"/>
</dbReference>
<evidence type="ECO:0008006" key="4">
    <source>
        <dbReference type="Google" id="ProtNLM"/>
    </source>
</evidence>